<evidence type="ECO:0008006" key="3">
    <source>
        <dbReference type="Google" id="ProtNLM"/>
    </source>
</evidence>
<gene>
    <name evidence="1" type="ORF">NCTC10172_00323</name>
</gene>
<evidence type="ECO:0000313" key="1">
    <source>
        <dbReference type="EMBL" id="VEU82314.1"/>
    </source>
</evidence>
<sequence length="251" mass="29478">MKKILLVLSFIFLMLLTGCELTHIQAQFKQNSLWVDENQTIEIIFTGPRKDIGSGYITIDDVKVDALFKTSSNNDKIFIYTKETVENEPYIVYDVKVYIENKVFVKDKLVLTQSIAHEDGTIETIYENIIYRTEIKDQEVKRENLVGISYYNSEFGIRISFDEVSFFEGYYKVLINDRPKNISATFEFKAQQIFEIKVDETLILTGIYKFENNNLVLQFGTNELYQDTNVINLGWYSWTKVIDLQKKRIFH</sequence>
<organism evidence="1 2">
    <name type="scientific">Acholeplasma hippikon</name>
    <dbReference type="NCBI Taxonomy" id="264636"/>
    <lineage>
        <taxon>Bacteria</taxon>
        <taxon>Bacillati</taxon>
        <taxon>Mycoplasmatota</taxon>
        <taxon>Mollicutes</taxon>
        <taxon>Acholeplasmatales</taxon>
        <taxon>Acholeplasmataceae</taxon>
        <taxon>Acholeplasma</taxon>
    </lineage>
</organism>
<dbReference type="KEGG" id="ahk:NCTC10172_00323"/>
<dbReference type="AlphaFoldDB" id="A0A449BIM6"/>
<name>A0A449BIM6_9MOLU</name>
<dbReference type="EMBL" id="LR215050">
    <property type="protein sequence ID" value="VEU82314.1"/>
    <property type="molecule type" value="Genomic_DNA"/>
</dbReference>
<protein>
    <recommendedName>
        <fullName evidence="3">Lipoprotein</fullName>
    </recommendedName>
</protein>
<keyword evidence="2" id="KW-1185">Reference proteome</keyword>
<dbReference type="STRING" id="1408416.GCA_000702765_01140"/>
<dbReference type="PROSITE" id="PS51257">
    <property type="entry name" value="PROKAR_LIPOPROTEIN"/>
    <property type="match status" value="1"/>
</dbReference>
<evidence type="ECO:0000313" key="2">
    <source>
        <dbReference type="Proteomes" id="UP000290909"/>
    </source>
</evidence>
<reference evidence="1 2" key="1">
    <citation type="submission" date="2019-01" db="EMBL/GenBank/DDBJ databases">
        <authorList>
            <consortium name="Pathogen Informatics"/>
        </authorList>
    </citation>
    <scope>NUCLEOTIDE SEQUENCE [LARGE SCALE GENOMIC DNA]</scope>
    <source>
        <strain evidence="1 2">NCTC10172</strain>
    </source>
</reference>
<proteinExistence type="predicted"/>
<dbReference type="Proteomes" id="UP000290909">
    <property type="component" value="Chromosome"/>
</dbReference>
<accession>A0A449BIM6</accession>